<dbReference type="EMBL" id="CAJNOC010014333">
    <property type="protein sequence ID" value="CAF1160713.1"/>
    <property type="molecule type" value="Genomic_DNA"/>
</dbReference>
<gene>
    <name evidence="1" type="ORF">OXX778_LOCUS23588</name>
</gene>
<dbReference type="Proteomes" id="UP000663879">
    <property type="component" value="Unassembled WGS sequence"/>
</dbReference>
<accession>A0A814TFD2</accession>
<protein>
    <submittedName>
        <fullName evidence="1">Uncharacterized protein</fullName>
    </submittedName>
</protein>
<proteinExistence type="predicted"/>
<name>A0A814TFD2_9BILA</name>
<evidence type="ECO:0000313" key="2">
    <source>
        <dbReference type="Proteomes" id="UP000663879"/>
    </source>
</evidence>
<sequence length="37" mass="4315">METLNQNDDSDLKWIYELKMNSTDERIPNVPSSNTSK</sequence>
<dbReference type="AlphaFoldDB" id="A0A814TFD2"/>
<evidence type="ECO:0000313" key="1">
    <source>
        <dbReference type="EMBL" id="CAF1160713.1"/>
    </source>
</evidence>
<keyword evidence="2" id="KW-1185">Reference proteome</keyword>
<organism evidence="1 2">
    <name type="scientific">Brachionus calyciflorus</name>
    <dbReference type="NCBI Taxonomy" id="104777"/>
    <lineage>
        <taxon>Eukaryota</taxon>
        <taxon>Metazoa</taxon>
        <taxon>Spiralia</taxon>
        <taxon>Gnathifera</taxon>
        <taxon>Rotifera</taxon>
        <taxon>Eurotatoria</taxon>
        <taxon>Monogononta</taxon>
        <taxon>Pseudotrocha</taxon>
        <taxon>Ploima</taxon>
        <taxon>Brachionidae</taxon>
        <taxon>Brachionus</taxon>
    </lineage>
</organism>
<feature type="non-terminal residue" evidence="1">
    <location>
        <position position="37"/>
    </location>
</feature>
<comment type="caution">
    <text evidence="1">The sequence shown here is derived from an EMBL/GenBank/DDBJ whole genome shotgun (WGS) entry which is preliminary data.</text>
</comment>
<reference evidence="1" key="1">
    <citation type="submission" date="2021-02" db="EMBL/GenBank/DDBJ databases">
        <authorList>
            <person name="Nowell W R."/>
        </authorList>
    </citation>
    <scope>NUCLEOTIDE SEQUENCE</scope>
    <source>
        <strain evidence="1">Ploen Becks lab</strain>
    </source>
</reference>